<dbReference type="InterPro" id="IPR051312">
    <property type="entry name" value="Diverse_Substr_Oxidored"/>
</dbReference>
<dbReference type="EC" id="1.1.-.-" evidence="5"/>
<dbReference type="InterPro" id="IPR002346">
    <property type="entry name" value="Mopterin_DH_FAD-bd"/>
</dbReference>
<proteinExistence type="predicted"/>
<evidence type="ECO:0000259" key="4">
    <source>
        <dbReference type="PROSITE" id="PS51387"/>
    </source>
</evidence>
<evidence type="ECO:0000256" key="2">
    <source>
        <dbReference type="ARBA" id="ARBA00022827"/>
    </source>
</evidence>
<gene>
    <name evidence="5" type="ORF">DEACI_1791</name>
    <name evidence="6" type="ORF">DEACI_3062</name>
</gene>
<accession>A0A8S0W2Y9</accession>
<dbReference type="GO" id="GO:0016491">
    <property type="term" value="F:oxidoreductase activity"/>
    <property type="evidence" value="ECO:0007669"/>
    <property type="project" value="UniProtKB-KW"/>
</dbReference>
<evidence type="ECO:0000256" key="3">
    <source>
        <dbReference type="ARBA" id="ARBA00023002"/>
    </source>
</evidence>
<dbReference type="PROSITE" id="PS51387">
    <property type="entry name" value="FAD_PCMH"/>
    <property type="match status" value="1"/>
</dbReference>
<dbReference type="SMART" id="SM01092">
    <property type="entry name" value="CO_deh_flav_C"/>
    <property type="match status" value="1"/>
</dbReference>
<keyword evidence="2" id="KW-0274">FAD</keyword>
<evidence type="ECO:0000313" key="6">
    <source>
        <dbReference type="EMBL" id="CEJ08583.1"/>
    </source>
</evidence>
<dbReference type="RefSeq" id="WP_240984705.1">
    <property type="nucleotide sequence ID" value="NZ_CDGJ01000082.1"/>
</dbReference>
<sequence length="299" mass="32167">MFLPEFEYLAPETLAEALALLARYGERAKILAGGTDLLVIMKDRLLKPEVLVDISRLQELQGIRRLPGEGMVIGAAAKVDEVQQTAAIRAQWRALAEATDELGSVQVRGMATLGGNSCHASPAAETPPALVALGAKVTLAGSAGEREILLEHFILGNRKTALREGEILVRFFLPEPLSRGASVYLCQGIRGAMEIDLLNAAVYLVLEPDLETCAQARIVLGAVAPAPFRAEKAEMYLTGGKLGDKMIKETARLAAAQASPITDIRASAEYRRQVVEVLVRRAVTKAYERVRAGKEVGAE</sequence>
<dbReference type="Pfam" id="PF00941">
    <property type="entry name" value="FAD_binding_5"/>
    <property type="match status" value="1"/>
</dbReference>
<dbReference type="InterPro" id="IPR016166">
    <property type="entry name" value="FAD-bd_PCMH"/>
</dbReference>
<evidence type="ECO:0000313" key="7">
    <source>
        <dbReference type="Proteomes" id="UP001071230"/>
    </source>
</evidence>
<dbReference type="Pfam" id="PF03450">
    <property type="entry name" value="CO_deh_flav_C"/>
    <property type="match status" value="1"/>
</dbReference>
<dbReference type="EMBL" id="LR746496">
    <property type="protein sequence ID" value="CAA7601138.1"/>
    <property type="molecule type" value="Genomic_DNA"/>
</dbReference>
<dbReference type="Proteomes" id="UP000836597">
    <property type="component" value="Chromosome"/>
</dbReference>
<dbReference type="InterPro" id="IPR016169">
    <property type="entry name" value="FAD-bd_PCMH_sub2"/>
</dbReference>
<keyword evidence="7" id="KW-1185">Reference proteome</keyword>
<dbReference type="PANTHER" id="PTHR42659">
    <property type="entry name" value="XANTHINE DEHYDROGENASE SUBUNIT C-RELATED"/>
    <property type="match status" value="1"/>
</dbReference>
<dbReference type="SUPFAM" id="SSF56176">
    <property type="entry name" value="FAD-binding/transporter-associated domain-like"/>
    <property type="match status" value="1"/>
</dbReference>
<dbReference type="Gene3D" id="3.30.390.50">
    <property type="entry name" value="CO dehydrogenase flavoprotein, C-terminal domain"/>
    <property type="match status" value="1"/>
</dbReference>
<dbReference type="EC" id="1.-.-.-" evidence="5"/>
<dbReference type="InterPro" id="IPR036318">
    <property type="entry name" value="FAD-bd_PCMH-like_sf"/>
</dbReference>
<reference evidence="5" key="2">
    <citation type="submission" date="2020-01" db="EMBL/GenBank/DDBJ databases">
        <authorList>
            <person name="Hornung B."/>
        </authorList>
    </citation>
    <scope>NUCLEOTIDE SEQUENCE</scope>
    <source>
        <strain evidence="5">PacBioINE</strain>
    </source>
</reference>
<reference evidence="6" key="1">
    <citation type="submission" date="2014-11" db="EMBL/GenBank/DDBJ databases">
        <authorList>
            <person name="Hornung B.V."/>
        </authorList>
    </citation>
    <scope>NUCLEOTIDE SEQUENCE</scope>
    <source>
        <strain evidence="6">INE</strain>
    </source>
</reference>
<evidence type="ECO:0000256" key="1">
    <source>
        <dbReference type="ARBA" id="ARBA00022630"/>
    </source>
</evidence>
<dbReference type="GO" id="GO:0071949">
    <property type="term" value="F:FAD binding"/>
    <property type="evidence" value="ECO:0007669"/>
    <property type="project" value="InterPro"/>
</dbReference>
<dbReference type="InterPro" id="IPR036683">
    <property type="entry name" value="CO_DH_flav_C_dom_sf"/>
</dbReference>
<dbReference type="Gene3D" id="3.30.43.10">
    <property type="entry name" value="Uridine Diphospho-n-acetylenolpyruvylglucosamine Reductase, domain 2"/>
    <property type="match status" value="1"/>
</dbReference>
<dbReference type="InterPro" id="IPR016167">
    <property type="entry name" value="FAD-bd_PCMH_sub1"/>
</dbReference>
<feature type="domain" description="FAD-binding PCMH-type" evidence="4">
    <location>
        <begin position="1"/>
        <end position="178"/>
    </location>
</feature>
<dbReference type="EMBL" id="CDGJ01000082">
    <property type="protein sequence ID" value="CEJ08583.1"/>
    <property type="molecule type" value="Genomic_DNA"/>
</dbReference>
<keyword evidence="3 5" id="KW-0560">Oxidoreductase</keyword>
<keyword evidence="1" id="KW-0285">Flavoprotein</keyword>
<name>A0A8S0W2Y9_9FIRM</name>
<organism evidence="5">
    <name type="scientific">Acididesulfobacillus acetoxydans</name>
    <dbReference type="NCBI Taxonomy" id="1561005"/>
    <lineage>
        <taxon>Bacteria</taxon>
        <taxon>Bacillati</taxon>
        <taxon>Bacillota</taxon>
        <taxon>Clostridia</taxon>
        <taxon>Eubacteriales</taxon>
        <taxon>Peptococcaceae</taxon>
        <taxon>Acididesulfobacillus</taxon>
    </lineage>
</organism>
<dbReference type="SUPFAM" id="SSF55447">
    <property type="entry name" value="CO dehydrogenase flavoprotein C-terminal domain-like"/>
    <property type="match status" value="1"/>
</dbReference>
<dbReference type="InterPro" id="IPR005107">
    <property type="entry name" value="CO_DH_flav_C"/>
</dbReference>
<dbReference type="KEGG" id="aacx:DEACI_1791"/>
<protein>
    <submittedName>
        <fullName evidence="5">CO dehydrogenase flavoprotein C-terminal domain</fullName>
        <ecNumber evidence="5">1.-.-.-</ecNumber>
        <ecNumber evidence="5">1.1.-.-</ecNumber>
    </submittedName>
    <submittedName>
        <fullName evidence="6">Carbon-monoxide dehydrogenase (Acceptor)</fullName>
    </submittedName>
</protein>
<dbReference type="Proteomes" id="UP001071230">
    <property type="component" value="Unassembled WGS sequence"/>
</dbReference>
<dbReference type="Gene3D" id="3.30.465.10">
    <property type="match status" value="1"/>
</dbReference>
<dbReference type="PANTHER" id="PTHR42659:SF2">
    <property type="entry name" value="XANTHINE DEHYDROGENASE SUBUNIT C-RELATED"/>
    <property type="match status" value="1"/>
</dbReference>
<evidence type="ECO:0000313" key="5">
    <source>
        <dbReference type="EMBL" id="CAA7601138.1"/>
    </source>
</evidence>
<dbReference type="AlphaFoldDB" id="A0A8S0W2Y9"/>